<accession>A0A2H8U012</accession>
<dbReference type="EMBL" id="GFXV01007536">
    <property type="protein sequence ID" value="MBW19341.1"/>
    <property type="molecule type" value="Transcribed_RNA"/>
</dbReference>
<evidence type="ECO:0000256" key="2">
    <source>
        <dbReference type="ARBA" id="ARBA00022854"/>
    </source>
</evidence>
<dbReference type="PANTHER" id="PTHR34183">
    <property type="entry name" value="ENDOLYTIC PEPTIDOGLYCAN TRANSGLYCOSYLASE RLPA"/>
    <property type="match status" value="1"/>
</dbReference>
<feature type="domain" description="RlpA-like protein double-psi beta-barrel" evidence="5">
    <location>
        <begin position="79"/>
        <end position="158"/>
    </location>
</feature>
<organism evidence="6">
    <name type="scientific">Melanaphis sacchari</name>
    <dbReference type="NCBI Taxonomy" id="742174"/>
    <lineage>
        <taxon>Eukaryota</taxon>
        <taxon>Metazoa</taxon>
        <taxon>Ecdysozoa</taxon>
        <taxon>Arthropoda</taxon>
        <taxon>Hexapoda</taxon>
        <taxon>Insecta</taxon>
        <taxon>Pterygota</taxon>
        <taxon>Neoptera</taxon>
        <taxon>Paraneoptera</taxon>
        <taxon>Hemiptera</taxon>
        <taxon>Sternorrhyncha</taxon>
        <taxon>Aphidomorpha</taxon>
        <taxon>Aphidoidea</taxon>
        <taxon>Aphididae</taxon>
        <taxon>Aphidini</taxon>
        <taxon>Melanaphis</taxon>
    </lineage>
</organism>
<keyword evidence="1" id="KW-0929">Antimicrobial</keyword>
<dbReference type="SUPFAM" id="SSF50685">
    <property type="entry name" value="Barwin-like endoglucanases"/>
    <property type="match status" value="1"/>
</dbReference>
<reference evidence="6" key="1">
    <citation type="submission" date="2017-10" db="EMBL/GenBank/DDBJ databases">
        <title>Transcriptome Assembly of Sugarcane Aphid Adults.</title>
        <authorList>
            <person name="Scully E.D."/>
            <person name="Palmer N.A."/>
            <person name="Geib S.M."/>
            <person name="Sarath G."/>
            <person name="Sattler S.E."/>
        </authorList>
    </citation>
    <scope>NUCLEOTIDE SEQUENCE</scope>
    <source>
        <tissue evidence="6">Whole body</tissue>
    </source>
</reference>
<dbReference type="AlphaFoldDB" id="A0A2H8U012"/>
<dbReference type="SUPFAM" id="SSF57048">
    <property type="entry name" value="Gurmarin-like"/>
    <property type="match status" value="1"/>
</dbReference>
<dbReference type="OrthoDB" id="7769384at2759"/>
<dbReference type="GeneID" id="112596429"/>
<dbReference type="RefSeq" id="XP_025197887.1">
    <property type="nucleotide sequence ID" value="XM_025342102.1"/>
</dbReference>
<dbReference type="InterPro" id="IPR009009">
    <property type="entry name" value="RlpA-like_DPBB"/>
</dbReference>
<dbReference type="PANTHER" id="PTHR34183:SF8">
    <property type="entry name" value="ENDOLYTIC PEPTIDOGLYCAN TRANSGLYCOSYLASE RLPA-RELATED"/>
    <property type="match status" value="1"/>
</dbReference>
<feature type="signal peptide" evidence="4">
    <location>
        <begin position="1"/>
        <end position="23"/>
    </location>
</feature>
<dbReference type="Gene3D" id="2.40.40.10">
    <property type="entry name" value="RlpA-like domain"/>
    <property type="match status" value="1"/>
</dbReference>
<evidence type="ECO:0000256" key="1">
    <source>
        <dbReference type="ARBA" id="ARBA00022529"/>
    </source>
</evidence>
<protein>
    <submittedName>
        <fullName evidence="6">RlpA-like protein</fullName>
    </submittedName>
</protein>
<dbReference type="InterPro" id="IPR009101">
    <property type="entry name" value="Gurmarin/antifun_pep"/>
</dbReference>
<evidence type="ECO:0000313" key="6">
    <source>
        <dbReference type="EMBL" id="MBW19341.1"/>
    </source>
</evidence>
<dbReference type="Pfam" id="PF03330">
    <property type="entry name" value="DPBB_1"/>
    <property type="match status" value="1"/>
</dbReference>
<dbReference type="InterPro" id="IPR036908">
    <property type="entry name" value="RlpA-like_sf"/>
</dbReference>
<keyword evidence="4" id="KW-0732">Signal</keyword>
<evidence type="ECO:0000256" key="3">
    <source>
        <dbReference type="ARBA" id="ARBA00023157"/>
    </source>
</evidence>
<evidence type="ECO:0000256" key="4">
    <source>
        <dbReference type="SAM" id="SignalP"/>
    </source>
</evidence>
<name>A0A2H8U012_9HEMI</name>
<keyword evidence="2" id="KW-0960">Knottin</keyword>
<keyword evidence="3" id="KW-1015">Disulfide bond</keyword>
<feature type="chain" id="PRO_5014123448" evidence="4">
    <location>
        <begin position="24"/>
        <end position="202"/>
    </location>
</feature>
<dbReference type="CDD" id="cd22268">
    <property type="entry name" value="DPBB_RlpA-like"/>
    <property type="match status" value="1"/>
</dbReference>
<proteinExistence type="predicted"/>
<sequence length="202" mass="22129">MKEATVVWAKLFLILIISTKPLGLNGLSECKHLGNNSCLGHNECCSGYCYKEPGWELGVCKRAESAEQLEDEENVFEKGVCAFYKGGNTTASGDVFDENEMTAAHRTLPFNTMVKVEIMGASVVVKINDRTNNSNPHTLDMSLAAATSIGINDRGDVQCQLILVNYVGCTPDLGNTCVMHHECCSQNCFREMFSEVGFCIPK</sequence>
<evidence type="ECO:0000259" key="5">
    <source>
        <dbReference type="Pfam" id="PF03330"/>
    </source>
</evidence>